<dbReference type="GO" id="GO:0005975">
    <property type="term" value="P:carbohydrate metabolic process"/>
    <property type="evidence" value="ECO:0007669"/>
    <property type="project" value="InterPro"/>
</dbReference>
<feature type="binding site" evidence="5">
    <location>
        <position position="87"/>
    </location>
    <ligand>
        <name>Zn(2+)</name>
        <dbReference type="ChEBI" id="CHEBI:29105"/>
    </ligand>
</feature>
<dbReference type="PANTHER" id="PTHR42745:SF1">
    <property type="entry name" value="ARABINOSE 5-PHOSPHATE ISOMERASE KDSD"/>
    <property type="match status" value="1"/>
</dbReference>
<dbReference type="InterPro" id="IPR004800">
    <property type="entry name" value="KdsD/KpsF-type"/>
</dbReference>
<feature type="domain" description="CBS" evidence="8">
    <location>
        <begin position="282"/>
        <end position="334"/>
    </location>
</feature>
<evidence type="ECO:0000259" key="8">
    <source>
        <dbReference type="PROSITE" id="PS51371"/>
    </source>
</evidence>
<evidence type="ECO:0000259" key="9">
    <source>
        <dbReference type="PROSITE" id="PS51464"/>
    </source>
</evidence>
<dbReference type="PANTHER" id="PTHR42745">
    <property type="match status" value="1"/>
</dbReference>
<feature type="site" description="Catalytically relevant" evidence="6">
    <location>
        <position position="198"/>
    </location>
</feature>
<evidence type="ECO:0000256" key="5">
    <source>
        <dbReference type="PIRSR" id="PIRSR004692-2"/>
    </source>
</evidence>
<feature type="site" description="Catalytically relevant" evidence="6">
    <location>
        <position position="64"/>
    </location>
</feature>
<dbReference type="InterPro" id="IPR000644">
    <property type="entry name" value="CBS_dom"/>
</dbReference>
<dbReference type="NCBIfam" id="TIGR00393">
    <property type="entry name" value="kpsF"/>
    <property type="match status" value="1"/>
</dbReference>
<feature type="site" description="Catalytically relevant" evidence="6">
    <location>
        <position position="116"/>
    </location>
</feature>
<dbReference type="SMART" id="SM00116">
    <property type="entry name" value="CBS"/>
    <property type="match status" value="2"/>
</dbReference>
<dbReference type="InterPro" id="IPR035474">
    <property type="entry name" value="SIS_Kpsf"/>
</dbReference>
<comment type="catalytic activity">
    <reaction evidence="4">
        <text>D-arabinose 5-phosphate = D-ribulose 5-phosphate</text>
        <dbReference type="Rhea" id="RHEA:23104"/>
        <dbReference type="ChEBI" id="CHEBI:57693"/>
        <dbReference type="ChEBI" id="CHEBI:58121"/>
        <dbReference type="EC" id="5.3.1.13"/>
    </reaction>
</comment>
<dbReference type="AlphaFoldDB" id="A0AAV3U7B2"/>
<dbReference type="Gene3D" id="3.40.50.10490">
    <property type="entry name" value="Glucose-6-phosphate isomerase like protein, domain 1"/>
    <property type="match status" value="1"/>
</dbReference>
<dbReference type="FunFam" id="3.40.50.10490:FF:000011">
    <property type="entry name" value="Arabinose 5-phosphate isomerase"/>
    <property type="match status" value="1"/>
</dbReference>
<dbReference type="Pfam" id="PF01380">
    <property type="entry name" value="SIS"/>
    <property type="match status" value="1"/>
</dbReference>
<proteinExistence type="inferred from homology"/>
<protein>
    <recommendedName>
        <fullName evidence="4">Arabinose 5-phosphate isomerase</fullName>
        <shortName evidence="4">API</shortName>
        <ecNumber evidence="4">5.3.1.13</ecNumber>
    </recommendedName>
</protein>
<dbReference type="PIRSF" id="PIRSF004692">
    <property type="entry name" value="KdsD_KpsF"/>
    <property type="match status" value="1"/>
</dbReference>
<dbReference type="GO" id="GO:0046872">
    <property type="term" value="F:metal ion binding"/>
    <property type="evidence" value="ECO:0007669"/>
    <property type="project" value="UniProtKB-KW"/>
</dbReference>
<dbReference type="InterPro" id="IPR001347">
    <property type="entry name" value="SIS_dom"/>
</dbReference>
<name>A0AAV3U7B2_9ALTE</name>
<dbReference type="EMBL" id="BAABLX010000029">
    <property type="protein sequence ID" value="GAA4952771.1"/>
    <property type="molecule type" value="Genomic_DNA"/>
</dbReference>
<gene>
    <name evidence="10" type="primary">kdsD</name>
    <name evidence="10" type="ORF">GCM10025791_37000</name>
</gene>
<evidence type="ECO:0000256" key="7">
    <source>
        <dbReference type="PROSITE-ProRule" id="PRU00703"/>
    </source>
</evidence>
<keyword evidence="4 10" id="KW-0413">Isomerase</keyword>
<dbReference type="GO" id="GO:0097367">
    <property type="term" value="F:carbohydrate derivative binding"/>
    <property type="evidence" value="ECO:0007669"/>
    <property type="project" value="InterPro"/>
</dbReference>
<keyword evidence="11" id="KW-1185">Reference proteome</keyword>
<keyword evidence="5" id="KW-0479">Metal-binding</keyword>
<dbReference type="Pfam" id="PF00571">
    <property type="entry name" value="CBS"/>
    <property type="match status" value="2"/>
</dbReference>
<accession>A0AAV3U7B2</accession>
<dbReference type="GO" id="GO:0019146">
    <property type="term" value="F:arabinose-5-phosphate isomerase activity"/>
    <property type="evidence" value="ECO:0007669"/>
    <property type="project" value="UniProtKB-EC"/>
</dbReference>
<evidence type="ECO:0000256" key="3">
    <source>
        <dbReference type="ARBA" id="ARBA00023122"/>
    </source>
</evidence>
<feature type="site" description="Catalytically relevant" evidence="6">
    <location>
        <position position="157"/>
    </location>
</feature>
<keyword evidence="2" id="KW-0677">Repeat</keyword>
<evidence type="ECO:0000256" key="4">
    <source>
        <dbReference type="PIRNR" id="PIRNR004692"/>
    </source>
</evidence>
<dbReference type="InterPro" id="IPR046342">
    <property type="entry name" value="CBS_dom_sf"/>
</dbReference>
<dbReference type="CDD" id="cd05014">
    <property type="entry name" value="SIS_Kpsf"/>
    <property type="match status" value="1"/>
</dbReference>
<feature type="domain" description="SIS" evidence="9">
    <location>
        <begin position="46"/>
        <end position="189"/>
    </location>
</feature>
<evidence type="ECO:0000256" key="1">
    <source>
        <dbReference type="ARBA" id="ARBA00008165"/>
    </source>
</evidence>
<dbReference type="SUPFAM" id="SSF53697">
    <property type="entry name" value="SIS domain"/>
    <property type="match status" value="1"/>
</dbReference>
<comment type="caution">
    <text evidence="10">The sequence shown here is derived from an EMBL/GenBank/DDBJ whole genome shotgun (WGS) entry which is preliminary data.</text>
</comment>
<keyword evidence="5" id="KW-0862">Zinc</keyword>
<reference evidence="11" key="1">
    <citation type="journal article" date="2019" name="Int. J. Syst. Evol. Microbiol.">
        <title>The Global Catalogue of Microorganisms (GCM) 10K type strain sequencing project: providing services to taxonomists for standard genome sequencing and annotation.</title>
        <authorList>
            <consortium name="The Broad Institute Genomics Platform"/>
            <consortium name="The Broad Institute Genome Sequencing Center for Infectious Disease"/>
            <person name="Wu L."/>
            <person name="Ma J."/>
        </authorList>
    </citation>
    <scope>NUCLEOTIDE SEQUENCE [LARGE SCALE GENOMIC DNA]</scope>
    <source>
        <strain evidence="11">JCM 19134</strain>
    </source>
</reference>
<evidence type="ECO:0000256" key="2">
    <source>
        <dbReference type="ARBA" id="ARBA00022737"/>
    </source>
</evidence>
<dbReference type="InterPro" id="IPR046348">
    <property type="entry name" value="SIS_dom_sf"/>
</dbReference>
<dbReference type="CDD" id="cd04604">
    <property type="entry name" value="CBS_pair_SIS_assoc"/>
    <property type="match status" value="1"/>
</dbReference>
<keyword evidence="3 7" id="KW-0129">CBS domain</keyword>
<feature type="domain" description="CBS" evidence="8">
    <location>
        <begin position="215"/>
        <end position="273"/>
    </location>
</feature>
<dbReference type="PROSITE" id="PS51464">
    <property type="entry name" value="SIS"/>
    <property type="match status" value="1"/>
</dbReference>
<evidence type="ECO:0000313" key="10">
    <source>
        <dbReference type="EMBL" id="GAA4952771.1"/>
    </source>
</evidence>
<dbReference type="InterPro" id="IPR050986">
    <property type="entry name" value="GutQ/KpsF_isomerases"/>
</dbReference>
<dbReference type="EC" id="5.3.1.13" evidence="4"/>
<evidence type="ECO:0000313" key="11">
    <source>
        <dbReference type="Proteomes" id="UP001409585"/>
    </source>
</evidence>
<evidence type="ECO:0000256" key="6">
    <source>
        <dbReference type="PIRSR" id="PIRSR004692-3"/>
    </source>
</evidence>
<dbReference type="Proteomes" id="UP001409585">
    <property type="component" value="Unassembled WGS sequence"/>
</dbReference>
<dbReference type="GO" id="GO:1901135">
    <property type="term" value="P:carbohydrate derivative metabolic process"/>
    <property type="evidence" value="ECO:0007669"/>
    <property type="project" value="InterPro"/>
</dbReference>
<dbReference type="Gene3D" id="3.10.580.10">
    <property type="entry name" value="CBS-domain"/>
    <property type="match status" value="1"/>
</dbReference>
<dbReference type="PROSITE" id="PS51371">
    <property type="entry name" value="CBS"/>
    <property type="match status" value="2"/>
</dbReference>
<comment type="similarity">
    <text evidence="1 4">Belongs to the SIS family. GutQ/KpsF subfamily.</text>
</comment>
<organism evidence="10 11">
    <name type="scientific">Halioxenophilus aromaticivorans</name>
    <dbReference type="NCBI Taxonomy" id="1306992"/>
    <lineage>
        <taxon>Bacteria</taxon>
        <taxon>Pseudomonadati</taxon>
        <taxon>Pseudomonadota</taxon>
        <taxon>Gammaproteobacteria</taxon>
        <taxon>Alteromonadales</taxon>
        <taxon>Alteromonadaceae</taxon>
        <taxon>Halioxenophilus</taxon>
    </lineage>
</organism>
<sequence length="334" mass="34933">MRMNNRPAPNSVSAQTLKNTAIRTIRMEIDAIAELQARINDQFVTACKLIMACPGRVIVSGMGKSGHIGRKIAATLASTGTPAFFVHPGEASHGDLGMITADDVLIAISNSGTSAELLALMPVLKRMGTKIISMTGNDESPLAEHAEVNLNIGVQTEACPLDLAPTSSTTVTLVMGDALAVALLEAKGFSAEDFAFSHPGGALGRKLLLKVADIMHKDGEVPVVTPATAVSQALVEMTQKGFGITTVVDETGQLLGVFTDGDLRRHVDLGTDLGKATMIDVMTRAPKTVDKDLLAVAALNLMEDNKITAAVVADEQGSVAGIIHLHDLLRAGVV</sequence>